<dbReference type="InterPro" id="IPR023346">
    <property type="entry name" value="Lysozyme-like_dom_sf"/>
</dbReference>
<reference evidence="4 5" key="1">
    <citation type="submission" date="2010-05" db="EMBL/GenBank/DDBJ databases">
        <title>The Genome Sequence of Thecamonas trahens ATCC 50062.</title>
        <authorList>
            <consortium name="The Broad Institute Genome Sequencing Platform"/>
            <person name="Russ C."/>
            <person name="Cuomo C."/>
            <person name="Shea T."/>
            <person name="Young S.K."/>
            <person name="Zeng Q."/>
            <person name="Koehrsen M."/>
            <person name="Haas B."/>
            <person name="Borodovsky M."/>
            <person name="Guigo R."/>
            <person name="Alvarado L."/>
            <person name="Berlin A."/>
            <person name="Bochicchio J."/>
            <person name="Borenstein D."/>
            <person name="Chapman S."/>
            <person name="Chen Z."/>
            <person name="Freedman E."/>
            <person name="Gellesch M."/>
            <person name="Goldberg J."/>
            <person name="Griggs A."/>
            <person name="Gujja S."/>
            <person name="Heilman E."/>
            <person name="Heiman D."/>
            <person name="Hepburn T."/>
            <person name="Howarth C."/>
            <person name="Jen D."/>
            <person name="Larson L."/>
            <person name="Mehta T."/>
            <person name="Park D."/>
            <person name="Pearson M."/>
            <person name="Roberts A."/>
            <person name="Saif S."/>
            <person name="Shenoy N."/>
            <person name="Sisk P."/>
            <person name="Stolte C."/>
            <person name="Sykes S."/>
            <person name="Thomson T."/>
            <person name="Walk T."/>
            <person name="White J."/>
            <person name="Yandava C."/>
            <person name="Burger G."/>
            <person name="Gray M.W."/>
            <person name="Holland P.W.H."/>
            <person name="King N."/>
            <person name="Lang F.B.F."/>
            <person name="Roger A.J."/>
            <person name="Ruiz-Trillo I."/>
            <person name="Lander E."/>
            <person name="Nusbaum C."/>
        </authorList>
    </citation>
    <scope>NUCLEOTIDE SEQUENCE [LARGE SCALE GENOMIC DNA]</scope>
    <source>
        <strain evidence="4 5">ATCC 50062</strain>
    </source>
</reference>
<evidence type="ECO:0000313" key="4">
    <source>
        <dbReference type="EMBL" id="KNC55875.1"/>
    </source>
</evidence>
<dbReference type="Pfam" id="PF01464">
    <property type="entry name" value="SLT"/>
    <property type="match status" value="1"/>
</dbReference>
<protein>
    <recommendedName>
        <fullName evidence="3">Transglycosylase SLT domain-containing protein</fullName>
    </recommendedName>
</protein>
<evidence type="ECO:0000256" key="1">
    <source>
        <dbReference type="SAM" id="MobiDB-lite"/>
    </source>
</evidence>
<dbReference type="OrthoDB" id="10069402at2759"/>
<feature type="compositionally biased region" description="Basic and acidic residues" evidence="1">
    <location>
        <begin position="147"/>
        <end position="160"/>
    </location>
</feature>
<dbReference type="PANTHER" id="PTHR37423:SF2">
    <property type="entry name" value="MEMBRANE-BOUND LYTIC MUREIN TRANSGLYCOSYLASE C"/>
    <property type="match status" value="1"/>
</dbReference>
<dbReference type="PROSITE" id="PS51257">
    <property type="entry name" value="PROKAR_LIPOPROTEIN"/>
    <property type="match status" value="1"/>
</dbReference>
<gene>
    <name evidence="4" type="ORF">AMSG_12438</name>
</gene>
<keyword evidence="2" id="KW-0732">Signal</keyword>
<dbReference type="PANTHER" id="PTHR37423">
    <property type="entry name" value="SOLUBLE LYTIC MUREIN TRANSGLYCOSYLASE-RELATED"/>
    <property type="match status" value="1"/>
</dbReference>
<feature type="domain" description="Transglycosylase SLT" evidence="3">
    <location>
        <begin position="42"/>
        <end position="145"/>
    </location>
</feature>
<name>A0A0L0DUC8_THETB</name>
<sequence>MDRMTVRVLGMVAVATLACPSSAVAEPAAIKQRLDRWEPFIAGASARFAVPALWIRAVIQAESAGRTMLNGRPITSSAGAMGLMQVMPDTYDEMRRRNGLGHDPHDPSDNILAGTAYLRALYERFGFPGLFAAYNAGPRRYQEHLTDGRPQDEAAVKDARSPQNAPLRWRSAPHFGSPAPRWRGASGVLDGRFAGRWRELSSMRRTATMEVPMTTLHTHPHAAFDRFPQLRRDLTAEFGSDGIDAVIEHFIAAERADFHWDGRIAEMNLGAWESLDDEDETFERVAILGYFRARYYVATCLIDADRHVHWMLGLRHFESFESADQAFFAGGG</sequence>
<feature type="signal peptide" evidence="2">
    <location>
        <begin position="1"/>
        <end position="25"/>
    </location>
</feature>
<dbReference type="AlphaFoldDB" id="A0A0L0DUC8"/>
<organism evidence="4 5">
    <name type="scientific">Thecamonas trahens ATCC 50062</name>
    <dbReference type="NCBI Taxonomy" id="461836"/>
    <lineage>
        <taxon>Eukaryota</taxon>
        <taxon>Apusozoa</taxon>
        <taxon>Apusomonadida</taxon>
        <taxon>Apusomonadidae</taxon>
        <taxon>Thecamonas</taxon>
    </lineage>
</organism>
<evidence type="ECO:0000256" key="2">
    <source>
        <dbReference type="SAM" id="SignalP"/>
    </source>
</evidence>
<dbReference type="InterPro" id="IPR008258">
    <property type="entry name" value="Transglycosylase_SLT_dom_1"/>
</dbReference>
<dbReference type="Proteomes" id="UP000054408">
    <property type="component" value="Unassembled WGS sequence"/>
</dbReference>
<evidence type="ECO:0000313" key="5">
    <source>
        <dbReference type="Proteomes" id="UP000054408"/>
    </source>
</evidence>
<dbReference type="SUPFAM" id="SSF53955">
    <property type="entry name" value="Lysozyme-like"/>
    <property type="match status" value="1"/>
</dbReference>
<keyword evidence="5" id="KW-1185">Reference proteome</keyword>
<accession>A0A0L0DUC8</accession>
<feature type="chain" id="PRO_5005537791" description="Transglycosylase SLT domain-containing protein" evidence="2">
    <location>
        <begin position="26"/>
        <end position="332"/>
    </location>
</feature>
<dbReference type="CDD" id="cd00254">
    <property type="entry name" value="LT-like"/>
    <property type="match status" value="1"/>
</dbReference>
<feature type="region of interest" description="Disordered" evidence="1">
    <location>
        <begin position="147"/>
        <end position="173"/>
    </location>
</feature>
<dbReference type="EMBL" id="GL349508">
    <property type="protein sequence ID" value="KNC55875.1"/>
    <property type="molecule type" value="Genomic_DNA"/>
</dbReference>
<evidence type="ECO:0000259" key="3">
    <source>
        <dbReference type="Pfam" id="PF01464"/>
    </source>
</evidence>
<dbReference type="Gene3D" id="1.10.530.10">
    <property type="match status" value="1"/>
</dbReference>
<proteinExistence type="predicted"/>